<dbReference type="Pfam" id="PF13374">
    <property type="entry name" value="TPR_10"/>
    <property type="match status" value="1"/>
</dbReference>
<keyword evidence="4" id="KW-1185">Reference proteome</keyword>
<dbReference type="InterPro" id="IPR029030">
    <property type="entry name" value="Caspase-like_dom_sf"/>
</dbReference>
<evidence type="ECO:0000256" key="1">
    <source>
        <dbReference type="SAM" id="SignalP"/>
    </source>
</evidence>
<name>A0A1E5XNJ2_9HYPH</name>
<dbReference type="PANTHER" id="PTHR22576">
    <property type="entry name" value="MUCOSA ASSOCIATED LYMPHOID TISSUE LYMPHOMA TRANSLOCATION PROTEIN 1/PARACASPASE"/>
    <property type="match status" value="1"/>
</dbReference>
<dbReference type="InterPro" id="IPR011990">
    <property type="entry name" value="TPR-like_helical_dom_sf"/>
</dbReference>
<dbReference type="AlphaFoldDB" id="A0A1E5XNJ2"/>
<dbReference type="SUPFAM" id="SSF48452">
    <property type="entry name" value="TPR-like"/>
    <property type="match status" value="2"/>
</dbReference>
<dbReference type="Gene3D" id="1.25.40.10">
    <property type="entry name" value="Tetratricopeptide repeat domain"/>
    <property type="match status" value="1"/>
</dbReference>
<dbReference type="Proteomes" id="UP000095463">
    <property type="component" value="Unassembled WGS sequence"/>
</dbReference>
<protein>
    <recommendedName>
        <fullName evidence="2">Caspase family p20 domain-containing protein</fullName>
    </recommendedName>
</protein>
<sequence length="562" mass="59362">MRLLLACLVILTGLAPLSAAAARLALVIGIDAYDTLPPLDKAVGDAEAMSARLETLGFEVTTVLNPGRRDFNQAITAFRRALQPGDAAFVHYSGHGVEVDGRNLLLPRDVPIPTSGDEDFLMAEAIDLNDMMQRVAESGAAVRIFVVDACRNNPFARKGVRGLGEDGGLAMSAPPTGSFVLYSAGFRQTALDRLGPEDQSPTSVYTRVLLERLSQPGISISEIARGVRVDVAALALSVGHEQSPAYYDELNSDFVVNADPRPTSAPAADTVEAAAFDRARDLGTEAAWDAFLKNYPEGVFADLARAAREAVATPAEAVAPAPTETETLLSAFEARQKLETLWDEGRRMANAGDTAAYFRAMSAARDLAATQFGDDSMEYAQASNHMVGALSGIGEIEAAIAASRAAIAIYTRLVGSGDLRILVEQGNLASRLNATGKRQEAAEIFEALLTGYEKLNPSGPDSIYYAHGLEGYSQFLAASGELDRALGYAESAVAVLYAAGSTPSVDDGGIAINYARLLLDAGRCKDAMPVLDKAKSRMQAAGVATSQGDHATILQLLAKGCR</sequence>
<feature type="domain" description="Caspase family p20" evidence="2">
    <location>
        <begin position="21"/>
        <end position="154"/>
    </location>
</feature>
<gene>
    <name evidence="3" type="ORF">VW23_022625</name>
</gene>
<dbReference type="PANTHER" id="PTHR22576:SF37">
    <property type="entry name" value="MUCOSA-ASSOCIATED LYMPHOID TISSUE LYMPHOMA TRANSLOCATION PROTEIN 1"/>
    <property type="match status" value="1"/>
</dbReference>
<comment type="caution">
    <text evidence="3">The sequence shown here is derived from an EMBL/GenBank/DDBJ whole genome shotgun (WGS) entry which is preliminary data.</text>
</comment>
<evidence type="ECO:0000313" key="4">
    <source>
        <dbReference type="Proteomes" id="UP000095463"/>
    </source>
</evidence>
<dbReference type="PROSITE" id="PS50208">
    <property type="entry name" value="CASPASE_P20"/>
    <property type="match status" value="1"/>
</dbReference>
<dbReference type="GO" id="GO:0004197">
    <property type="term" value="F:cysteine-type endopeptidase activity"/>
    <property type="evidence" value="ECO:0007669"/>
    <property type="project" value="InterPro"/>
</dbReference>
<accession>A0A1E5XNJ2</accession>
<dbReference type="OrthoDB" id="9816009at2"/>
<dbReference type="InterPro" id="IPR001309">
    <property type="entry name" value="Pept_C14_p20"/>
</dbReference>
<proteinExistence type="predicted"/>
<dbReference type="GO" id="GO:0006508">
    <property type="term" value="P:proteolysis"/>
    <property type="evidence" value="ECO:0007669"/>
    <property type="project" value="InterPro"/>
</dbReference>
<dbReference type="InterPro" id="IPR011600">
    <property type="entry name" value="Pept_C14_caspase"/>
</dbReference>
<evidence type="ECO:0000313" key="3">
    <source>
        <dbReference type="EMBL" id="OEO30180.1"/>
    </source>
</evidence>
<dbReference type="Pfam" id="PF00656">
    <property type="entry name" value="Peptidase_C14"/>
    <property type="match status" value="1"/>
</dbReference>
<dbReference type="RefSeq" id="WP_069910602.1">
    <property type="nucleotide sequence ID" value="NZ_LAJE02000225.1"/>
</dbReference>
<dbReference type="Gene3D" id="3.40.50.1460">
    <property type="match status" value="1"/>
</dbReference>
<keyword evidence="1" id="KW-0732">Signal</keyword>
<organism evidence="3 4">
    <name type="scientific">Devosia insulae DS-56</name>
    <dbReference type="NCBI Taxonomy" id="1116389"/>
    <lineage>
        <taxon>Bacteria</taxon>
        <taxon>Pseudomonadati</taxon>
        <taxon>Pseudomonadota</taxon>
        <taxon>Alphaproteobacteria</taxon>
        <taxon>Hyphomicrobiales</taxon>
        <taxon>Devosiaceae</taxon>
        <taxon>Devosia</taxon>
    </lineage>
</organism>
<dbReference type="InterPro" id="IPR052039">
    <property type="entry name" value="Caspase-related_regulators"/>
</dbReference>
<dbReference type="SUPFAM" id="SSF52129">
    <property type="entry name" value="Caspase-like"/>
    <property type="match status" value="1"/>
</dbReference>
<reference evidence="3 4" key="1">
    <citation type="journal article" date="2015" name="Genome Announc.">
        <title>Genome Assemblies of Three Soil-Associated Devosia species: D. insulae, D. limi, and D. soli.</title>
        <authorList>
            <person name="Hassan Y.I."/>
            <person name="Lepp D."/>
            <person name="Zhou T."/>
        </authorList>
    </citation>
    <scope>NUCLEOTIDE SEQUENCE [LARGE SCALE GENOMIC DNA]</scope>
    <source>
        <strain evidence="3 4">DS-56</strain>
    </source>
</reference>
<dbReference type="EMBL" id="LAJE02000225">
    <property type="protein sequence ID" value="OEO30180.1"/>
    <property type="molecule type" value="Genomic_DNA"/>
</dbReference>
<evidence type="ECO:0000259" key="2">
    <source>
        <dbReference type="PROSITE" id="PS50208"/>
    </source>
</evidence>
<feature type="chain" id="PRO_5009190341" description="Caspase family p20 domain-containing protein" evidence="1">
    <location>
        <begin position="22"/>
        <end position="562"/>
    </location>
</feature>
<feature type="signal peptide" evidence="1">
    <location>
        <begin position="1"/>
        <end position="21"/>
    </location>
</feature>